<dbReference type="PANTHER" id="PTHR11530">
    <property type="entry name" value="D-AMINO ACID OXIDASE"/>
    <property type="match status" value="1"/>
</dbReference>
<feature type="binding site" evidence="6">
    <location>
        <position position="181"/>
    </location>
    <ligand>
        <name>FAD</name>
        <dbReference type="ChEBI" id="CHEBI:57692"/>
    </ligand>
</feature>
<accession>A0A1Y2LMD5</accession>
<evidence type="ECO:0000256" key="6">
    <source>
        <dbReference type="PIRSR" id="PIRSR000189-1"/>
    </source>
</evidence>
<dbReference type="STRING" id="105696.A0A1Y2LMD5"/>
<comment type="similarity">
    <text evidence="2">Belongs to the DAMOX/DASOX family.</text>
</comment>
<dbReference type="SUPFAM" id="SSF51971">
    <property type="entry name" value="Nucleotide-binding domain"/>
    <property type="match status" value="1"/>
</dbReference>
<dbReference type="InterPro" id="IPR006076">
    <property type="entry name" value="FAD-dep_OxRdtase"/>
</dbReference>
<dbReference type="Gene3D" id="3.30.9.10">
    <property type="entry name" value="D-Amino Acid Oxidase, subunit A, domain 2"/>
    <property type="match status" value="1"/>
</dbReference>
<feature type="binding site" evidence="6">
    <location>
        <position position="228"/>
    </location>
    <ligand>
        <name>D-serine</name>
        <dbReference type="ChEBI" id="CHEBI:35247"/>
    </ligand>
</feature>
<dbReference type="SUPFAM" id="SSF54373">
    <property type="entry name" value="FAD-linked reductases, C-terminal domain"/>
    <property type="match status" value="1"/>
</dbReference>
<dbReference type="Gene3D" id="3.40.50.720">
    <property type="entry name" value="NAD(P)-binding Rossmann-like Domain"/>
    <property type="match status" value="1"/>
</dbReference>
<dbReference type="GO" id="GO:0005737">
    <property type="term" value="C:cytoplasm"/>
    <property type="evidence" value="ECO:0007669"/>
    <property type="project" value="TreeGrafter"/>
</dbReference>
<dbReference type="PANTHER" id="PTHR11530:SF16">
    <property type="entry name" value="D-AMINO ACID OXIDASE (AFU_ORTHOLOGUE AFUA_5G11290)"/>
    <property type="match status" value="1"/>
</dbReference>
<evidence type="ECO:0000259" key="7">
    <source>
        <dbReference type="Pfam" id="PF01266"/>
    </source>
</evidence>
<dbReference type="InterPro" id="IPR023209">
    <property type="entry name" value="DAO"/>
</dbReference>
<feature type="domain" description="FAD dependent oxidoreductase" evidence="7">
    <location>
        <begin position="5"/>
        <end position="330"/>
    </location>
</feature>
<protein>
    <recommendedName>
        <fullName evidence="7">FAD dependent oxidoreductase domain-containing protein</fullName>
    </recommendedName>
</protein>
<comment type="cofactor">
    <cofactor evidence="1 6">
        <name>FAD</name>
        <dbReference type="ChEBI" id="CHEBI:57692"/>
    </cofactor>
</comment>
<dbReference type="Proteomes" id="UP000193240">
    <property type="component" value="Unassembled WGS sequence"/>
</dbReference>
<feature type="binding site" evidence="6">
    <location>
        <position position="319"/>
    </location>
    <ligand>
        <name>D-dopa</name>
        <dbReference type="ChEBI" id="CHEBI:149689"/>
    </ligand>
</feature>
<organism evidence="8 9">
    <name type="scientific">Epicoccum nigrum</name>
    <name type="common">Soil fungus</name>
    <name type="synonym">Epicoccum purpurascens</name>
    <dbReference type="NCBI Taxonomy" id="105696"/>
    <lineage>
        <taxon>Eukaryota</taxon>
        <taxon>Fungi</taxon>
        <taxon>Dikarya</taxon>
        <taxon>Ascomycota</taxon>
        <taxon>Pezizomycotina</taxon>
        <taxon>Dothideomycetes</taxon>
        <taxon>Pleosporomycetidae</taxon>
        <taxon>Pleosporales</taxon>
        <taxon>Pleosporineae</taxon>
        <taxon>Didymellaceae</taxon>
        <taxon>Epicoccum</taxon>
    </lineage>
</organism>
<keyword evidence="9" id="KW-1185">Reference proteome</keyword>
<dbReference type="PIRSF" id="PIRSF000189">
    <property type="entry name" value="D-aa_oxidase"/>
    <property type="match status" value="1"/>
</dbReference>
<evidence type="ECO:0000256" key="3">
    <source>
        <dbReference type="ARBA" id="ARBA00022630"/>
    </source>
</evidence>
<evidence type="ECO:0000256" key="1">
    <source>
        <dbReference type="ARBA" id="ARBA00001974"/>
    </source>
</evidence>
<keyword evidence="3" id="KW-0285">Flavoprotein</keyword>
<dbReference type="AlphaFoldDB" id="A0A1Y2LMD5"/>
<dbReference type="GO" id="GO:0019478">
    <property type="term" value="P:D-amino acid catabolic process"/>
    <property type="evidence" value="ECO:0007669"/>
    <property type="project" value="TreeGrafter"/>
</dbReference>
<dbReference type="InParanoid" id="A0A1Y2LMD5"/>
<evidence type="ECO:0000256" key="5">
    <source>
        <dbReference type="ARBA" id="ARBA00023002"/>
    </source>
</evidence>
<keyword evidence="4 6" id="KW-0274">FAD</keyword>
<dbReference type="Pfam" id="PF01266">
    <property type="entry name" value="DAO"/>
    <property type="match status" value="1"/>
</dbReference>
<dbReference type="EMBL" id="KZ107855">
    <property type="protein sequence ID" value="OSS45144.1"/>
    <property type="molecule type" value="Genomic_DNA"/>
</dbReference>
<evidence type="ECO:0000256" key="2">
    <source>
        <dbReference type="ARBA" id="ARBA00006730"/>
    </source>
</evidence>
<dbReference type="GO" id="GO:0071949">
    <property type="term" value="F:FAD binding"/>
    <property type="evidence" value="ECO:0007669"/>
    <property type="project" value="InterPro"/>
</dbReference>
<evidence type="ECO:0000313" key="9">
    <source>
        <dbReference type="Proteomes" id="UP000193240"/>
    </source>
</evidence>
<evidence type="ECO:0000256" key="4">
    <source>
        <dbReference type="ARBA" id="ARBA00022827"/>
    </source>
</evidence>
<sequence length="349" mass="38082">MSSSLVLSKHKNLSITLVSKHMPGDYDIEYASPWAGANFMPVGSEGSKLRAFEKATWPELDRICSEIPEAGIHYQECKVYGRKKDEGTAVGIWFQELMKEDPWFKDLMPEFRILNKSELPPSCNTGTSFKSVCINTAVYLPWLLGQCLKNNVVIKRGIIDHISEAPSHHTAGTASIIINCTGLMACKLGGVMDSAVYPGRGQIAIVRNEPGAMHTTSGTDDGPDEAMYIMQRAAGGGTIIGGCLQHGNWDSQVDSSLANRILQRAVDICPSLVPKTGKVTELSVVRHGVGLRPMREGGIRVDKESTKHGWLLHSYGHAGYGYQSSYGSAFATEKMVLDILNKEGLKARL</sequence>
<evidence type="ECO:0000313" key="8">
    <source>
        <dbReference type="EMBL" id="OSS45144.1"/>
    </source>
</evidence>
<proteinExistence type="inferred from homology"/>
<keyword evidence="5" id="KW-0560">Oxidoreductase</keyword>
<name>A0A1Y2LMD5_EPING</name>
<dbReference type="GO" id="GO:0003884">
    <property type="term" value="F:D-amino-acid oxidase activity"/>
    <property type="evidence" value="ECO:0007669"/>
    <property type="project" value="InterPro"/>
</dbReference>
<dbReference type="OMA" id="DLWELQP"/>
<gene>
    <name evidence="8" type="ORF">B5807_09314</name>
</gene>
<reference evidence="8 9" key="1">
    <citation type="journal article" date="2017" name="Genome Announc.">
        <title>Genome sequence of the saprophytic ascomycete Epicoccum nigrum ICMP 19927 strain isolated from New Zealand.</title>
        <authorList>
            <person name="Fokin M."/>
            <person name="Fleetwood D."/>
            <person name="Weir B.S."/>
            <person name="Villas-Boas S.G."/>
        </authorList>
    </citation>
    <scope>NUCLEOTIDE SEQUENCE [LARGE SCALE GENOMIC DNA]</scope>
    <source>
        <strain evidence="8 9">ICMP 19927</strain>
    </source>
</reference>